<dbReference type="EMBL" id="VEVQ02000002">
    <property type="protein sequence ID" value="NHN24652.1"/>
    <property type="molecule type" value="Genomic_DNA"/>
</dbReference>
<dbReference type="RefSeq" id="WP_140959946.1">
    <property type="nucleotide sequence ID" value="NZ_VEVQ02000002.1"/>
</dbReference>
<protein>
    <submittedName>
        <fullName evidence="1">Uncharacterized protein</fullName>
    </submittedName>
</protein>
<accession>A0ABX0ILH3</accession>
<name>A0ABX0ILH3_9FLAO</name>
<dbReference type="Proteomes" id="UP000817854">
    <property type="component" value="Unassembled WGS sequence"/>
</dbReference>
<keyword evidence="2" id="KW-1185">Reference proteome</keyword>
<evidence type="ECO:0000313" key="1">
    <source>
        <dbReference type="EMBL" id="NHN24652.1"/>
    </source>
</evidence>
<reference evidence="1 2" key="2">
    <citation type="submission" date="2019-05" db="EMBL/GenBank/DDBJ databases">
        <authorList>
            <person name="Lianzixin W."/>
        </authorList>
    </citation>
    <scope>NUCLEOTIDE SEQUENCE [LARGE SCALE GENOMIC DNA]</scope>
    <source>
        <strain evidence="1 2">EC11</strain>
    </source>
</reference>
<reference evidence="2" key="1">
    <citation type="submission" date="2019-05" db="EMBL/GenBank/DDBJ databases">
        <title>Flavobacterium profundi sp. nov., isolated from a deep-sea seamount.</title>
        <authorList>
            <person name="Zhang D.-C."/>
        </authorList>
    </citation>
    <scope>NUCLEOTIDE SEQUENCE [LARGE SCALE GENOMIC DNA]</scope>
    <source>
        <strain evidence="2">EC11</strain>
    </source>
</reference>
<sequence>MKKIIFPFCLLFALGCKVDHPKPESNLAQIQDSVYNIQSVYGPNLASKPYELKLNTHQLSNGNYDLEIQMLLYNNAYYASSNTKKSLKGKFTFFMDDTNFFTLKSNLVETPLTIREPNSETADNGMTDWIRVNTHYKQQLEITTTEDFAVGGYIQFTIEPRCTLEKIPVIIKRKNGILKFEIDNC</sequence>
<gene>
    <name evidence="1" type="ORF">FIA58_003095</name>
</gene>
<evidence type="ECO:0000313" key="2">
    <source>
        <dbReference type="Proteomes" id="UP000817854"/>
    </source>
</evidence>
<comment type="caution">
    <text evidence="1">The sequence shown here is derived from an EMBL/GenBank/DDBJ whole genome shotgun (WGS) entry which is preliminary data.</text>
</comment>
<proteinExistence type="predicted"/>
<organism evidence="1 2">
    <name type="scientific">Flavobacterium jejuense</name>
    <dbReference type="NCBI Taxonomy" id="1544455"/>
    <lineage>
        <taxon>Bacteria</taxon>
        <taxon>Pseudomonadati</taxon>
        <taxon>Bacteroidota</taxon>
        <taxon>Flavobacteriia</taxon>
        <taxon>Flavobacteriales</taxon>
        <taxon>Flavobacteriaceae</taxon>
        <taxon>Flavobacterium</taxon>
    </lineage>
</organism>
<reference evidence="1 2" key="3">
    <citation type="submission" date="2020-02" db="EMBL/GenBank/DDBJ databases">
        <title>Flavobacterium profundi sp. nov., isolated from a deep-sea seamount.</title>
        <authorList>
            <person name="Zhang D.-C."/>
        </authorList>
    </citation>
    <scope>NUCLEOTIDE SEQUENCE [LARGE SCALE GENOMIC DNA]</scope>
    <source>
        <strain evidence="1 2">EC11</strain>
    </source>
</reference>
<dbReference type="PROSITE" id="PS51257">
    <property type="entry name" value="PROKAR_LIPOPROTEIN"/>
    <property type="match status" value="1"/>
</dbReference>